<sequence>MASKTAVDFCWVANRALNAETVRNEGRIGMSDRADIDRVRRAITIAPLAAIAANALSAPATSDFVLGLGLSVNDRPLPRAVELATALGAKSLRIDVPWAQVETSRGMYQIPAWLKDCLSKAAERNASVLLILAYGNPLYGVGKPLTPESRRAFGEYARFVFTQLKGRVAYYDLWNEWNTHTGGAPGASAADYIQLASVVAPIAAAVDPSIRLLSGGISDLGIGRDWLKEFVGGGGLRYFHGVSIHPYNWFYKGNRTPEGAESILDEVSSTMKLDKQRGSTTPIFVTEVGWPAFEGRFGRAEDEVAEFMWRFIFLAASREQIKGCWWYCLRDQGNDPSNKEHRFGLLSSSYEQKPIASKFASLAALLKQGRPKVIRQGDDIQAGWANSKQAFSWRGSAEGPSGRLREIPMLTHTR</sequence>
<dbReference type="InterPro" id="IPR024655">
    <property type="entry name" value="Asl1_glyco_hydro_catalytic"/>
</dbReference>
<dbReference type="InterPro" id="IPR051923">
    <property type="entry name" value="Glycosyl_Hydrolase_39"/>
</dbReference>
<dbReference type="PANTHER" id="PTHR12631:SF10">
    <property type="entry name" value="BETA-XYLOSIDASE-LIKE PROTEIN-RELATED"/>
    <property type="match status" value="1"/>
</dbReference>
<evidence type="ECO:0000313" key="3">
    <source>
        <dbReference type="Proteomes" id="UP001056201"/>
    </source>
</evidence>
<keyword evidence="3" id="KW-1185">Reference proteome</keyword>
<dbReference type="EMBL" id="CP097636">
    <property type="protein sequence ID" value="URI09510.1"/>
    <property type="molecule type" value="Genomic_DNA"/>
</dbReference>
<name>A0ABY4SBG2_AQUTE</name>
<dbReference type="Proteomes" id="UP001056201">
    <property type="component" value="Chromosome 2"/>
</dbReference>
<feature type="domain" description="Asl1-like glycosyl hydrolase catalytic" evidence="1">
    <location>
        <begin position="185"/>
        <end position="335"/>
    </location>
</feature>
<organism evidence="2 3">
    <name type="scientific">Aquincola tertiaricarbonis</name>
    <dbReference type="NCBI Taxonomy" id="391953"/>
    <lineage>
        <taxon>Bacteria</taxon>
        <taxon>Pseudomonadati</taxon>
        <taxon>Pseudomonadota</taxon>
        <taxon>Betaproteobacteria</taxon>
        <taxon>Burkholderiales</taxon>
        <taxon>Sphaerotilaceae</taxon>
        <taxon>Aquincola</taxon>
    </lineage>
</organism>
<evidence type="ECO:0000259" key="1">
    <source>
        <dbReference type="Pfam" id="PF11790"/>
    </source>
</evidence>
<accession>A0ABY4SBG2</accession>
<reference evidence="2" key="1">
    <citation type="submission" date="2022-05" db="EMBL/GenBank/DDBJ databases">
        <title>An RpoN-dependent PEP-CTERM gene is involved in floc formation of an Aquincola tertiaricarbonis strain.</title>
        <authorList>
            <person name="Qiu D."/>
            <person name="Xia M."/>
        </authorList>
    </citation>
    <scope>NUCLEOTIDE SEQUENCE</scope>
    <source>
        <strain evidence="2">RN12</strain>
    </source>
</reference>
<dbReference type="RefSeq" id="WP_250197738.1">
    <property type="nucleotide sequence ID" value="NZ_CP097636.1"/>
</dbReference>
<dbReference type="Pfam" id="PF11790">
    <property type="entry name" value="Glyco_hydro_cc"/>
    <property type="match status" value="1"/>
</dbReference>
<dbReference type="PANTHER" id="PTHR12631">
    <property type="entry name" value="ALPHA-L-IDURONIDASE"/>
    <property type="match status" value="1"/>
</dbReference>
<proteinExistence type="predicted"/>
<dbReference type="Gene3D" id="3.20.20.80">
    <property type="entry name" value="Glycosidases"/>
    <property type="match status" value="1"/>
</dbReference>
<dbReference type="SUPFAM" id="SSF51445">
    <property type="entry name" value="(Trans)glycosidases"/>
    <property type="match status" value="1"/>
</dbReference>
<dbReference type="InterPro" id="IPR017853">
    <property type="entry name" value="GH"/>
</dbReference>
<protein>
    <recommendedName>
        <fullName evidence="1">Asl1-like glycosyl hydrolase catalytic domain-containing protein</fullName>
    </recommendedName>
</protein>
<evidence type="ECO:0000313" key="2">
    <source>
        <dbReference type="EMBL" id="URI09510.1"/>
    </source>
</evidence>
<gene>
    <name evidence="2" type="ORF">MW290_28550</name>
</gene>